<gene>
    <name evidence="2" type="ORF">g.161409</name>
</gene>
<name>A0A2S2Q9U4_9HEMI</name>
<feature type="transmembrane region" description="Helical" evidence="1">
    <location>
        <begin position="39"/>
        <end position="58"/>
    </location>
</feature>
<evidence type="ECO:0000313" key="2">
    <source>
        <dbReference type="EMBL" id="MBY74496.1"/>
    </source>
</evidence>
<protein>
    <submittedName>
        <fullName evidence="2">Uncharacterized protein</fullName>
    </submittedName>
</protein>
<evidence type="ECO:0000256" key="1">
    <source>
        <dbReference type="SAM" id="Phobius"/>
    </source>
</evidence>
<proteinExistence type="predicted"/>
<keyword evidence="1" id="KW-0472">Membrane</keyword>
<keyword evidence="1" id="KW-1133">Transmembrane helix</keyword>
<reference evidence="2" key="1">
    <citation type="submission" date="2018-04" db="EMBL/GenBank/DDBJ databases">
        <title>Transcriptome assembly of Sipha flava.</title>
        <authorList>
            <person name="Scully E.D."/>
            <person name="Geib S.M."/>
            <person name="Palmer N.A."/>
            <person name="Koch K."/>
            <person name="Bradshaw J."/>
            <person name="Heng-Moss T."/>
            <person name="Sarath G."/>
        </authorList>
    </citation>
    <scope>NUCLEOTIDE SEQUENCE</scope>
</reference>
<dbReference type="AlphaFoldDB" id="A0A2S2Q9U4"/>
<organism evidence="2">
    <name type="scientific">Sipha flava</name>
    <name type="common">yellow sugarcane aphid</name>
    <dbReference type="NCBI Taxonomy" id="143950"/>
    <lineage>
        <taxon>Eukaryota</taxon>
        <taxon>Metazoa</taxon>
        <taxon>Ecdysozoa</taxon>
        <taxon>Arthropoda</taxon>
        <taxon>Hexapoda</taxon>
        <taxon>Insecta</taxon>
        <taxon>Pterygota</taxon>
        <taxon>Neoptera</taxon>
        <taxon>Paraneoptera</taxon>
        <taxon>Hemiptera</taxon>
        <taxon>Sternorrhyncha</taxon>
        <taxon>Aphidomorpha</taxon>
        <taxon>Aphidoidea</taxon>
        <taxon>Aphididae</taxon>
        <taxon>Sipha</taxon>
    </lineage>
</organism>
<keyword evidence="1" id="KW-0812">Transmembrane</keyword>
<accession>A0A2S2Q9U4</accession>
<dbReference type="EMBL" id="GGMS01005293">
    <property type="protein sequence ID" value="MBY74496.1"/>
    <property type="molecule type" value="Transcribed_RNA"/>
</dbReference>
<sequence>MYYVCLTLSAVKNAGSRLISRRNGKGLVRAGVETMNVKILQTVILLILFLLLLSLLLLRLTSRVRVALVVVVIVFGTLNARSVTPNRVRDTLQGMVEGAKRAPGDERFDVSIDFRPPVVRIGARAFPQSLPGPEPGNRRG</sequence>
<feature type="transmembrane region" description="Helical" evidence="1">
    <location>
        <begin position="64"/>
        <end position="80"/>
    </location>
</feature>